<keyword evidence="4" id="KW-1185">Reference proteome</keyword>
<gene>
    <name evidence="1" type="ORF">Alo02nite_93490</name>
    <name evidence="2" type="ORF">BJ964_006257</name>
</gene>
<evidence type="ECO:0000313" key="2">
    <source>
        <dbReference type="EMBL" id="MBB4752096.1"/>
    </source>
</evidence>
<dbReference type="Proteomes" id="UP000590511">
    <property type="component" value="Unassembled WGS sequence"/>
</dbReference>
<dbReference type="RefSeq" id="WP_188124020.1">
    <property type="nucleotide sequence ID" value="NZ_BOMP01000218.1"/>
</dbReference>
<evidence type="ECO:0000313" key="1">
    <source>
        <dbReference type="EMBL" id="GIE46451.1"/>
    </source>
</evidence>
<accession>A0A7W7HKB0</accession>
<dbReference type="AlphaFoldDB" id="A0A7W7HKB0"/>
<reference evidence="1 4" key="2">
    <citation type="submission" date="2021-01" db="EMBL/GenBank/DDBJ databases">
        <title>Whole genome shotgun sequence of Actinoplanes lobatus NBRC 12513.</title>
        <authorList>
            <person name="Komaki H."/>
            <person name="Tamura T."/>
        </authorList>
    </citation>
    <scope>NUCLEOTIDE SEQUENCE [LARGE SCALE GENOMIC DNA]</scope>
    <source>
        <strain evidence="1 4">NBRC 12513</strain>
    </source>
</reference>
<evidence type="ECO:0000313" key="4">
    <source>
        <dbReference type="Proteomes" id="UP000631312"/>
    </source>
</evidence>
<dbReference type="EMBL" id="JACHNC010000001">
    <property type="protein sequence ID" value="MBB4752096.1"/>
    <property type="molecule type" value="Genomic_DNA"/>
</dbReference>
<proteinExistence type="predicted"/>
<name>A0A7W7HKB0_9ACTN</name>
<sequence length="172" mass="18919">MLVLFDAEVHVHYGFFNVLGADEEQADLMDTRAGQVNGLIGAAVTGQLSLVTGLHTGRVPLMVRWHNTEPVVADQWADVVEVSFQPPAADLLLESFSDSFELCLPAVQGLRVRYYASGMDAAGDADTVMADEPTIDRYLLEFWPSDPAPDSVLRQTSEVAAYWHREARAALR</sequence>
<organism evidence="2 3">
    <name type="scientific">Actinoplanes lobatus</name>
    <dbReference type="NCBI Taxonomy" id="113568"/>
    <lineage>
        <taxon>Bacteria</taxon>
        <taxon>Bacillati</taxon>
        <taxon>Actinomycetota</taxon>
        <taxon>Actinomycetes</taxon>
        <taxon>Micromonosporales</taxon>
        <taxon>Micromonosporaceae</taxon>
        <taxon>Actinoplanes</taxon>
    </lineage>
</organism>
<reference evidence="2 3" key="1">
    <citation type="submission" date="2020-08" db="EMBL/GenBank/DDBJ databases">
        <title>Sequencing the genomes of 1000 actinobacteria strains.</title>
        <authorList>
            <person name="Klenk H.-P."/>
        </authorList>
    </citation>
    <scope>NUCLEOTIDE SEQUENCE [LARGE SCALE GENOMIC DNA]</scope>
    <source>
        <strain evidence="2 3">DSM 43150</strain>
    </source>
</reference>
<comment type="caution">
    <text evidence="2">The sequence shown here is derived from an EMBL/GenBank/DDBJ whole genome shotgun (WGS) entry which is preliminary data.</text>
</comment>
<evidence type="ECO:0000313" key="3">
    <source>
        <dbReference type="Proteomes" id="UP000590511"/>
    </source>
</evidence>
<dbReference type="Proteomes" id="UP000631312">
    <property type="component" value="Unassembled WGS sequence"/>
</dbReference>
<dbReference type="EMBL" id="BOMP01000218">
    <property type="protein sequence ID" value="GIE46451.1"/>
    <property type="molecule type" value="Genomic_DNA"/>
</dbReference>
<protein>
    <submittedName>
        <fullName evidence="2">Uncharacterized protein</fullName>
    </submittedName>
</protein>